<evidence type="ECO:0000256" key="2">
    <source>
        <dbReference type="PROSITE-ProRule" id="PRU00169"/>
    </source>
</evidence>
<dbReference type="GO" id="GO:0000160">
    <property type="term" value="P:phosphorelay signal transduction system"/>
    <property type="evidence" value="ECO:0007669"/>
    <property type="project" value="InterPro"/>
</dbReference>
<dbReference type="HOGENOM" id="CLU_1365058_0_0_0"/>
<sequence length="200" mass="20931">MELVDAPARTHPGFASPVAGGSRPAASPRPSELRDLMAAANAAATIPADQDYAIWEDVCRRLAAEKKPAPVRPAPGPGPRTVLVADEAPALRETMRKTLAAAGYEVVCVEDAAKLLLVAPQRKADLIILAMVLAGSDGAGLIAQLRELAMHRCTPIMMLTAPGQDGKKIAARRAGASGWIAKPFDPARFVAIIQQVCPGC</sequence>
<dbReference type="STRING" id="452637.Oter_3074"/>
<feature type="domain" description="Response regulatory" evidence="4">
    <location>
        <begin position="81"/>
        <end position="197"/>
    </location>
</feature>
<evidence type="ECO:0000313" key="6">
    <source>
        <dbReference type="Proteomes" id="UP000007013"/>
    </source>
</evidence>
<dbReference type="Pfam" id="PF00072">
    <property type="entry name" value="Response_reg"/>
    <property type="match status" value="1"/>
</dbReference>
<accession>B1ZZF1</accession>
<dbReference type="KEGG" id="ote:Oter_3074"/>
<dbReference type="InterPro" id="IPR011006">
    <property type="entry name" value="CheY-like_superfamily"/>
</dbReference>
<dbReference type="PANTHER" id="PTHR44591">
    <property type="entry name" value="STRESS RESPONSE REGULATOR PROTEIN 1"/>
    <property type="match status" value="1"/>
</dbReference>
<dbReference type="InterPro" id="IPR001789">
    <property type="entry name" value="Sig_transdc_resp-reg_receiver"/>
</dbReference>
<dbReference type="EMBL" id="CP001032">
    <property type="protein sequence ID" value="ACB76354.1"/>
    <property type="molecule type" value="Genomic_DNA"/>
</dbReference>
<dbReference type="InterPro" id="IPR050595">
    <property type="entry name" value="Bact_response_regulator"/>
</dbReference>
<organism evidence="5 6">
    <name type="scientific">Opitutus terrae (strain DSM 11246 / JCM 15787 / PB90-1)</name>
    <dbReference type="NCBI Taxonomy" id="452637"/>
    <lineage>
        <taxon>Bacteria</taxon>
        <taxon>Pseudomonadati</taxon>
        <taxon>Verrucomicrobiota</taxon>
        <taxon>Opitutia</taxon>
        <taxon>Opitutales</taxon>
        <taxon>Opitutaceae</taxon>
        <taxon>Opitutus</taxon>
    </lineage>
</organism>
<dbReference type="AlphaFoldDB" id="B1ZZF1"/>
<dbReference type="PROSITE" id="PS50110">
    <property type="entry name" value="RESPONSE_REGULATORY"/>
    <property type="match status" value="1"/>
</dbReference>
<proteinExistence type="predicted"/>
<evidence type="ECO:0000256" key="1">
    <source>
        <dbReference type="ARBA" id="ARBA00022553"/>
    </source>
</evidence>
<feature type="region of interest" description="Disordered" evidence="3">
    <location>
        <begin position="1"/>
        <end position="30"/>
    </location>
</feature>
<dbReference type="SUPFAM" id="SSF52172">
    <property type="entry name" value="CheY-like"/>
    <property type="match status" value="1"/>
</dbReference>
<keyword evidence="1" id="KW-0597">Phosphoprotein</keyword>
<comment type="caution">
    <text evidence="2">Lacks conserved residue(s) required for the propagation of feature annotation.</text>
</comment>
<dbReference type="SMART" id="SM00448">
    <property type="entry name" value="REC"/>
    <property type="match status" value="1"/>
</dbReference>
<dbReference type="Gene3D" id="3.40.50.2300">
    <property type="match status" value="1"/>
</dbReference>
<evidence type="ECO:0000259" key="4">
    <source>
        <dbReference type="PROSITE" id="PS50110"/>
    </source>
</evidence>
<dbReference type="Proteomes" id="UP000007013">
    <property type="component" value="Chromosome"/>
</dbReference>
<dbReference type="RefSeq" id="WP_012375883.1">
    <property type="nucleotide sequence ID" value="NC_010571.1"/>
</dbReference>
<protein>
    <submittedName>
        <fullName evidence="5">Response regulator receiver protein</fullName>
    </submittedName>
</protein>
<keyword evidence="6" id="KW-1185">Reference proteome</keyword>
<dbReference type="PANTHER" id="PTHR44591:SF25">
    <property type="entry name" value="CHEMOTAXIS TWO-COMPONENT RESPONSE REGULATOR"/>
    <property type="match status" value="1"/>
</dbReference>
<evidence type="ECO:0000256" key="3">
    <source>
        <dbReference type="SAM" id="MobiDB-lite"/>
    </source>
</evidence>
<evidence type="ECO:0000313" key="5">
    <source>
        <dbReference type="EMBL" id="ACB76354.1"/>
    </source>
</evidence>
<reference evidence="5 6" key="1">
    <citation type="journal article" date="2011" name="J. Bacteriol.">
        <title>Genome sequence of the verrucomicrobium Opitutus terrae PB90-1, an abundant inhabitant of rice paddy soil ecosystems.</title>
        <authorList>
            <person name="van Passel M.W."/>
            <person name="Kant R."/>
            <person name="Palva A."/>
            <person name="Copeland A."/>
            <person name="Lucas S."/>
            <person name="Lapidus A."/>
            <person name="Glavina del Rio T."/>
            <person name="Pitluck S."/>
            <person name="Goltsman E."/>
            <person name="Clum A."/>
            <person name="Sun H."/>
            <person name="Schmutz J."/>
            <person name="Larimer F.W."/>
            <person name="Land M.L."/>
            <person name="Hauser L."/>
            <person name="Kyrpides N."/>
            <person name="Mikhailova N."/>
            <person name="Richardson P.P."/>
            <person name="Janssen P.H."/>
            <person name="de Vos W.M."/>
            <person name="Smidt H."/>
        </authorList>
    </citation>
    <scope>NUCLEOTIDE SEQUENCE [LARGE SCALE GENOMIC DNA]</scope>
    <source>
        <strain evidence="6">DSM 11246 / JCM 15787 / PB90-1</strain>
    </source>
</reference>
<name>B1ZZF1_OPITP</name>
<gene>
    <name evidence="5" type="ordered locus">Oter_3074</name>
</gene>
<dbReference type="eggNOG" id="COG0745">
    <property type="taxonomic scope" value="Bacteria"/>
</dbReference>